<feature type="compositionally biased region" description="Acidic residues" evidence="8">
    <location>
        <begin position="597"/>
        <end position="625"/>
    </location>
</feature>
<dbReference type="KEGG" id="vcn:VOLCADRAFT_98439"/>
<feature type="region of interest" description="Disordered" evidence="8">
    <location>
        <begin position="132"/>
        <end position="156"/>
    </location>
</feature>
<feature type="compositionally biased region" description="Gly residues" evidence="8">
    <location>
        <begin position="132"/>
        <end position="141"/>
    </location>
</feature>
<keyword evidence="5" id="KW-0698">rRNA processing</keyword>
<evidence type="ECO:0000256" key="1">
    <source>
        <dbReference type="ARBA" id="ARBA00004604"/>
    </source>
</evidence>
<gene>
    <name evidence="9" type="ORF">VOLCADRAFT_98439</name>
</gene>
<evidence type="ECO:0000256" key="3">
    <source>
        <dbReference type="ARBA" id="ARBA00018689"/>
    </source>
</evidence>
<feature type="compositionally biased region" description="Low complexity" evidence="8">
    <location>
        <begin position="358"/>
        <end position="367"/>
    </location>
</feature>
<dbReference type="RefSeq" id="XP_002957374.1">
    <property type="nucleotide sequence ID" value="XM_002957328.1"/>
</dbReference>
<feature type="compositionally biased region" description="Gly residues" evidence="8">
    <location>
        <begin position="1"/>
        <end position="12"/>
    </location>
</feature>
<feature type="compositionally biased region" description="Basic and acidic residues" evidence="8">
    <location>
        <begin position="560"/>
        <end position="569"/>
    </location>
</feature>
<dbReference type="InParanoid" id="D8UFC3"/>
<feature type="compositionally biased region" description="Basic residues" evidence="8">
    <location>
        <begin position="55"/>
        <end position="64"/>
    </location>
</feature>
<feature type="compositionally biased region" description="Acidic residues" evidence="8">
    <location>
        <begin position="390"/>
        <end position="410"/>
    </location>
</feature>
<comment type="subcellular location">
    <subcellularLocation>
        <location evidence="1">Nucleus</location>
        <location evidence="1">Nucleolus</location>
    </subcellularLocation>
</comment>
<evidence type="ECO:0000256" key="6">
    <source>
        <dbReference type="ARBA" id="ARBA00023054"/>
    </source>
</evidence>
<keyword evidence="7" id="KW-0539">Nucleus</keyword>
<organism evidence="10">
    <name type="scientific">Volvox carteri f. nagariensis</name>
    <dbReference type="NCBI Taxonomy" id="3068"/>
    <lineage>
        <taxon>Eukaryota</taxon>
        <taxon>Viridiplantae</taxon>
        <taxon>Chlorophyta</taxon>
        <taxon>core chlorophytes</taxon>
        <taxon>Chlorophyceae</taxon>
        <taxon>CS clade</taxon>
        <taxon>Chlamydomonadales</taxon>
        <taxon>Volvocaceae</taxon>
        <taxon>Volvox</taxon>
    </lineage>
</organism>
<dbReference type="Pfam" id="PF10153">
    <property type="entry name" value="Efg1"/>
    <property type="match status" value="1"/>
</dbReference>
<feature type="compositionally biased region" description="Basic and acidic residues" evidence="8">
    <location>
        <begin position="65"/>
        <end position="76"/>
    </location>
</feature>
<accession>D8UFC3</accession>
<feature type="region of interest" description="Disordered" evidence="8">
    <location>
        <begin position="1"/>
        <end position="76"/>
    </location>
</feature>
<protein>
    <recommendedName>
        <fullName evidence="3">rRNA-processing protein EFG1</fullName>
    </recommendedName>
    <alternativeName>
        <fullName evidence="4">rRNA-processing protein efg1</fullName>
    </alternativeName>
</protein>
<keyword evidence="6" id="KW-0175">Coiled coil</keyword>
<keyword evidence="10" id="KW-1185">Reference proteome</keyword>
<dbReference type="eggNOG" id="KOG4484">
    <property type="taxonomic scope" value="Eukaryota"/>
</dbReference>
<feature type="region of interest" description="Disordered" evidence="8">
    <location>
        <begin position="273"/>
        <end position="625"/>
    </location>
</feature>
<evidence type="ECO:0000256" key="8">
    <source>
        <dbReference type="SAM" id="MobiDB-lite"/>
    </source>
</evidence>
<proteinExistence type="inferred from homology"/>
<dbReference type="PANTHER" id="PTHR33911:SF1">
    <property type="entry name" value="RRNA-PROCESSING PROTEIN EFG1"/>
    <property type="match status" value="1"/>
</dbReference>
<dbReference type="AlphaFoldDB" id="D8UFC3"/>
<dbReference type="STRING" id="3068.D8UFC3"/>
<feature type="compositionally biased region" description="Acidic residues" evidence="8">
    <location>
        <begin position="326"/>
        <end position="357"/>
    </location>
</feature>
<dbReference type="InterPro" id="IPR019310">
    <property type="entry name" value="Efg1"/>
</dbReference>
<dbReference type="InterPro" id="IPR050786">
    <property type="entry name" value="EFG1_rRNA-proc"/>
</dbReference>
<evidence type="ECO:0000256" key="2">
    <source>
        <dbReference type="ARBA" id="ARBA00006916"/>
    </source>
</evidence>
<dbReference type="PANTHER" id="PTHR33911">
    <property type="entry name" value="RRNA-PROCESSING PROTEIN EFG1"/>
    <property type="match status" value="1"/>
</dbReference>
<feature type="compositionally biased region" description="Low complexity" evidence="8">
    <location>
        <begin position="31"/>
        <end position="54"/>
    </location>
</feature>
<dbReference type="GO" id="GO:0000462">
    <property type="term" value="P:maturation of SSU-rRNA from tricistronic rRNA transcript (SSU-rRNA, 5.8S rRNA, LSU-rRNA)"/>
    <property type="evidence" value="ECO:0007669"/>
    <property type="project" value="TreeGrafter"/>
</dbReference>
<dbReference type="OrthoDB" id="47732at2759"/>
<evidence type="ECO:0000313" key="9">
    <source>
        <dbReference type="EMBL" id="EFJ41583.1"/>
    </source>
</evidence>
<feature type="compositionally biased region" description="Acidic residues" evidence="8">
    <location>
        <begin position="534"/>
        <end position="559"/>
    </location>
</feature>
<dbReference type="Proteomes" id="UP000001058">
    <property type="component" value="Unassembled WGS sequence"/>
</dbReference>
<feature type="compositionally biased region" description="Low complexity" evidence="8">
    <location>
        <begin position="574"/>
        <end position="583"/>
    </location>
</feature>
<evidence type="ECO:0000256" key="4">
    <source>
        <dbReference type="ARBA" id="ARBA00019827"/>
    </source>
</evidence>
<dbReference type="EMBL" id="GL378393">
    <property type="protein sequence ID" value="EFJ41583.1"/>
    <property type="molecule type" value="Genomic_DNA"/>
</dbReference>
<evidence type="ECO:0000256" key="5">
    <source>
        <dbReference type="ARBA" id="ARBA00022552"/>
    </source>
</evidence>
<feature type="compositionally biased region" description="Basic residues" evidence="8">
    <location>
        <begin position="303"/>
        <end position="315"/>
    </location>
</feature>
<comment type="similarity">
    <text evidence="2">Belongs to the EFG1 family.</text>
</comment>
<dbReference type="GO" id="GO:0005730">
    <property type="term" value="C:nucleolus"/>
    <property type="evidence" value="ECO:0007669"/>
    <property type="project" value="UniProtKB-SubCell"/>
</dbReference>
<name>D8UFC3_VOLCA</name>
<evidence type="ECO:0000256" key="7">
    <source>
        <dbReference type="ARBA" id="ARBA00023242"/>
    </source>
</evidence>
<feature type="compositionally biased region" description="Low complexity" evidence="8">
    <location>
        <begin position="416"/>
        <end position="430"/>
    </location>
</feature>
<dbReference type="GO" id="GO:0030688">
    <property type="term" value="C:preribosome, small subunit precursor"/>
    <property type="evidence" value="ECO:0007669"/>
    <property type="project" value="TreeGrafter"/>
</dbReference>
<reference evidence="9 10" key="1">
    <citation type="journal article" date="2010" name="Science">
        <title>Genomic analysis of organismal complexity in the multicellular green alga Volvox carteri.</title>
        <authorList>
            <person name="Prochnik S.E."/>
            <person name="Umen J."/>
            <person name="Nedelcu A.M."/>
            <person name="Hallmann A."/>
            <person name="Miller S.M."/>
            <person name="Nishii I."/>
            <person name="Ferris P."/>
            <person name="Kuo A."/>
            <person name="Mitros T."/>
            <person name="Fritz-Laylin L.K."/>
            <person name="Hellsten U."/>
            <person name="Chapman J."/>
            <person name="Simakov O."/>
            <person name="Rensing S.A."/>
            <person name="Terry A."/>
            <person name="Pangilinan J."/>
            <person name="Kapitonov V."/>
            <person name="Jurka J."/>
            <person name="Salamov A."/>
            <person name="Shapiro H."/>
            <person name="Schmutz J."/>
            <person name="Grimwood J."/>
            <person name="Lindquist E."/>
            <person name="Lucas S."/>
            <person name="Grigoriev I.V."/>
            <person name="Schmitt R."/>
            <person name="Kirk D."/>
            <person name="Rokhsar D.S."/>
        </authorList>
    </citation>
    <scope>NUCLEOTIDE SEQUENCE [LARGE SCALE GENOMIC DNA]</scope>
    <source>
        <strain evidence="10">f. Nagariensis / Eve</strain>
    </source>
</reference>
<sequence>MGRPGASGGRGRFPGDRGQGRGRGMGRGRLGPRAGGISKKPGGDSSAGSSSSSSNKHRSVKNKIRGVERLLKRGGLDPRVRAAKEAELVELTEALAQHQRQELEKNGSITLQIKFFERVKLERAILKLERGLQGGRGGSGKSSGEEDGEAAGPPLDPEAARAKLAALKEDLMVQWVFVSDQLVDVPGGHGAGRGERGGRRARGEKYVSILRNVEDPEAQKHLETERERLRAIVRRQVAEVAAVTEADEGRALLGDKALSAHPAAVAATVSGLPANGVEGSKAGGNRRGAADRAPKAQSAPPKHAPKHGAQRHSAKTSRTEKRQPDGEEEEEEEEVLRDDGYADECDDDFFLAADGDDGNAAAAAVTDGAGGGEPGSGSVDELEGQSNSVDEGDGEGEEAEGEEEEEEDGGQGDAGAGRVARGGLLRPRGGPYKPPVGQQQPQQQQVTRTQSGGPAPGPATARGGGKAGAAKPQGSCGLPTVERGAVGLAAKRARVEGAMAQPQSQPQKPHGQQAELAGAKRPRHAFAAKLGSEGGDDGEEEEDDFFLAADDENDDDEEAQQERRREGKGGRNTGAAGPVNGVPRPAPRRPRHSPAGAEDEDDDEDIRGDDGPYGEDDDDYDDGGG</sequence>
<evidence type="ECO:0000313" key="10">
    <source>
        <dbReference type="Proteomes" id="UP000001058"/>
    </source>
</evidence>
<dbReference type="GeneID" id="9626792"/>